<dbReference type="Proteomes" id="UP001319200">
    <property type="component" value="Unassembled WGS sequence"/>
</dbReference>
<evidence type="ECO:0000313" key="12">
    <source>
        <dbReference type="Proteomes" id="UP001319200"/>
    </source>
</evidence>
<keyword evidence="8 10" id="KW-1133">Transmembrane helix</keyword>
<dbReference type="NCBIfam" id="TIGR01528">
    <property type="entry name" value="NMN_trans_PnuC"/>
    <property type="match status" value="1"/>
</dbReference>
<evidence type="ECO:0000256" key="10">
    <source>
        <dbReference type="SAM" id="Phobius"/>
    </source>
</evidence>
<keyword evidence="9 10" id="KW-0472">Membrane</keyword>
<proteinExistence type="inferred from homology"/>
<dbReference type="InterPro" id="IPR006419">
    <property type="entry name" value="NMN_transpt_PnuC"/>
</dbReference>
<dbReference type="AlphaFoldDB" id="A0AAP2DQB7"/>
<keyword evidence="7 10" id="KW-0812">Transmembrane</keyword>
<evidence type="ECO:0000256" key="9">
    <source>
        <dbReference type="ARBA" id="ARBA00023136"/>
    </source>
</evidence>
<evidence type="ECO:0000256" key="8">
    <source>
        <dbReference type="ARBA" id="ARBA00022989"/>
    </source>
</evidence>
<evidence type="ECO:0000256" key="6">
    <source>
        <dbReference type="ARBA" id="ARBA00022475"/>
    </source>
</evidence>
<evidence type="ECO:0000256" key="1">
    <source>
        <dbReference type="ARBA" id="ARBA00002672"/>
    </source>
</evidence>
<comment type="subcellular location">
    <subcellularLocation>
        <location evidence="2">Cell membrane</location>
        <topology evidence="2">Multi-pass membrane protein</topology>
    </subcellularLocation>
</comment>
<evidence type="ECO:0000313" key="11">
    <source>
        <dbReference type="EMBL" id="MBT1699042.1"/>
    </source>
</evidence>
<dbReference type="RefSeq" id="WP_254166389.1">
    <property type="nucleotide sequence ID" value="NZ_JAHESF010000020.1"/>
</dbReference>
<feature type="transmembrane region" description="Helical" evidence="10">
    <location>
        <begin position="158"/>
        <end position="175"/>
    </location>
</feature>
<dbReference type="PANTHER" id="PTHR36122">
    <property type="entry name" value="NICOTINAMIDE RIBOSIDE TRANSPORTER PNUC"/>
    <property type="match status" value="1"/>
</dbReference>
<evidence type="ECO:0000256" key="4">
    <source>
        <dbReference type="ARBA" id="ARBA00017522"/>
    </source>
</evidence>
<protein>
    <recommendedName>
        <fullName evidence="4">Nicotinamide riboside transporter PnuC</fullName>
    </recommendedName>
</protein>
<comment type="caution">
    <text evidence="11">The sequence shown here is derived from an EMBL/GenBank/DDBJ whole genome shotgun (WGS) entry which is preliminary data.</text>
</comment>
<gene>
    <name evidence="11" type="primary">pnuC</name>
    <name evidence="11" type="ORF">KK083_19260</name>
</gene>
<organism evidence="11 12">
    <name type="scientific">Chryseosolibacter histidini</name>
    <dbReference type="NCBI Taxonomy" id="2782349"/>
    <lineage>
        <taxon>Bacteria</taxon>
        <taxon>Pseudomonadati</taxon>
        <taxon>Bacteroidota</taxon>
        <taxon>Cytophagia</taxon>
        <taxon>Cytophagales</taxon>
        <taxon>Chryseotaleaceae</taxon>
        <taxon>Chryseosolibacter</taxon>
    </lineage>
</organism>
<dbReference type="GO" id="GO:0005886">
    <property type="term" value="C:plasma membrane"/>
    <property type="evidence" value="ECO:0007669"/>
    <property type="project" value="UniProtKB-SubCell"/>
</dbReference>
<keyword evidence="12" id="KW-1185">Reference proteome</keyword>
<evidence type="ECO:0000256" key="2">
    <source>
        <dbReference type="ARBA" id="ARBA00004651"/>
    </source>
</evidence>
<feature type="transmembrane region" description="Helical" evidence="10">
    <location>
        <begin position="50"/>
        <end position="67"/>
    </location>
</feature>
<sequence length="192" mass="22169">MTWMEAIATFFGLLCVWLTIRQHVFCWPAGLVQVLLFIFIFYDAKLYADVVLHIIYVILSMYGWINWSKPDRSQLAVTAVRHLPLWMIVVVAGTGLWGYALTTFTDASVPYFDSFVVMASLVAQWLMARKKLESWYFWIMADIVAIGVYGYKALYMTTALYFVFLILAVIGYAAWRKDLRTRKQLADSVITT</sequence>
<comment type="similarity">
    <text evidence="3">Belongs to the nicotinamide ribonucleoside (NR) uptake permease (TC 4.B.1) family.</text>
</comment>
<feature type="transmembrane region" description="Helical" evidence="10">
    <location>
        <begin position="79"/>
        <end position="99"/>
    </location>
</feature>
<dbReference type="GO" id="GO:0034257">
    <property type="term" value="F:nicotinamide riboside transmembrane transporter activity"/>
    <property type="evidence" value="ECO:0007669"/>
    <property type="project" value="InterPro"/>
</dbReference>
<dbReference type="PANTHER" id="PTHR36122:SF2">
    <property type="entry name" value="NICOTINAMIDE RIBOSIDE TRANSPORTER PNUC"/>
    <property type="match status" value="1"/>
</dbReference>
<comment type="function">
    <text evidence="1">Required for nicotinamide riboside transport across the inner membrane.</text>
</comment>
<dbReference type="Pfam" id="PF04973">
    <property type="entry name" value="NMN_transporter"/>
    <property type="match status" value="1"/>
</dbReference>
<evidence type="ECO:0000256" key="5">
    <source>
        <dbReference type="ARBA" id="ARBA00022448"/>
    </source>
</evidence>
<reference evidence="11 12" key="1">
    <citation type="submission" date="2021-05" db="EMBL/GenBank/DDBJ databases">
        <title>A Polyphasic approach of four new species of the genus Ohtaekwangia: Ohtaekwangia histidinii sp. nov., Ohtaekwangia cretensis sp. nov., Ohtaekwangia indiensis sp. nov., Ohtaekwangia reichenbachii sp. nov. from diverse environment.</title>
        <authorList>
            <person name="Octaviana S."/>
        </authorList>
    </citation>
    <scope>NUCLEOTIDE SEQUENCE [LARGE SCALE GENOMIC DNA]</scope>
    <source>
        <strain evidence="11 12">PWU4</strain>
    </source>
</reference>
<dbReference type="EMBL" id="JAHESF010000020">
    <property type="protein sequence ID" value="MBT1699042.1"/>
    <property type="molecule type" value="Genomic_DNA"/>
</dbReference>
<feature type="transmembrane region" description="Helical" evidence="10">
    <location>
        <begin position="111"/>
        <end position="128"/>
    </location>
</feature>
<evidence type="ECO:0000256" key="7">
    <source>
        <dbReference type="ARBA" id="ARBA00022692"/>
    </source>
</evidence>
<name>A0AAP2DQB7_9BACT</name>
<accession>A0AAP2DQB7</accession>
<keyword evidence="5" id="KW-0813">Transport</keyword>
<keyword evidence="6" id="KW-1003">Cell membrane</keyword>
<evidence type="ECO:0000256" key="3">
    <source>
        <dbReference type="ARBA" id="ARBA00006669"/>
    </source>
</evidence>